<dbReference type="GeneID" id="20530504"/>
<dbReference type="Gene3D" id="1.20.58.60">
    <property type="match status" value="3"/>
</dbReference>
<dbReference type="PROSITE" id="PS50096">
    <property type="entry name" value="IQ"/>
    <property type="match status" value="3"/>
</dbReference>
<dbReference type="GO" id="GO:0005096">
    <property type="term" value="F:GTPase activator activity"/>
    <property type="evidence" value="ECO:0007669"/>
    <property type="project" value="TreeGrafter"/>
</dbReference>
<dbReference type="FunFam" id="1.10.506.10:FF:000004">
    <property type="entry name" value="IQ motif containing GTPase activating protein 1"/>
    <property type="match status" value="1"/>
</dbReference>
<keyword evidence="6" id="KW-1185">Reference proteome</keyword>
<dbReference type="Gene3D" id="1.10.506.10">
    <property type="entry name" value="GTPase Activation - p120gap, domain 1"/>
    <property type="match status" value="1"/>
</dbReference>
<evidence type="ECO:0000313" key="6">
    <source>
        <dbReference type="Proteomes" id="UP000030693"/>
    </source>
</evidence>
<dbReference type="GO" id="GO:0051015">
    <property type="term" value="F:actin filament binding"/>
    <property type="evidence" value="ECO:0007669"/>
    <property type="project" value="TreeGrafter"/>
</dbReference>
<dbReference type="InterPro" id="IPR001715">
    <property type="entry name" value="CH_dom"/>
</dbReference>
<dbReference type="InterPro" id="IPR001936">
    <property type="entry name" value="RasGAP_dom"/>
</dbReference>
<dbReference type="PROSITE" id="PS50018">
    <property type="entry name" value="RAS_GTPASE_ACTIV_2"/>
    <property type="match status" value="1"/>
</dbReference>
<dbReference type="Proteomes" id="UP000030693">
    <property type="component" value="Unassembled WGS sequence"/>
</dbReference>
<protein>
    <recommendedName>
        <fullName evidence="7">IQ domain-containing protein containing GTPase activating protein</fullName>
    </recommendedName>
</protein>
<dbReference type="OrthoDB" id="775356at2759"/>
<dbReference type="STRING" id="691883.A0A058Z073"/>
<feature type="domain" description="Ras-GAP" evidence="3">
    <location>
        <begin position="875"/>
        <end position="1104"/>
    </location>
</feature>
<dbReference type="SUPFAM" id="SSF48350">
    <property type="entry name" value="GTPase activation domain, GAP"/>
    <property type="match status" value="1"/>
</dbReference>
<dbReference type="GO" id="GO:0005516">
    <property type="term" value="F:calmodulin binding"/>
    <property type="evidence" value="ECO:0007669"/>
    <property type="project" value="TreeGrafter"/>
</dbReference>
<feature type="domain" description="Calponin-homology (CH)" evidence="4">
    <location>
        <begin position="27"/>
        <end position="136"/>
    </location>
</feature>
<feature type="coiled-coil region" evidence="1">
    <location>
        <begin position="570"/>
        <end position="649"/>
    </location>
</feature>
<accession>A0A058Z073</accession>
<dbReference type="Gene3D" id="1.10.418.10">
    <property type="entry name" value="Calponin-like domain"/>
    <property type="match status" value="1"/>
</dbReference>
<evidence type="ECO:0000259" key="4">
    <source>
        <dbReference type="PROSITE" id="PS50021"/>
    </source>
</evidence>
<evidence type="ECO:0008006" key="7">
    <source>
        <dbReference type="Google" id="ProtNLM"/>
    </source>
</evidence>
<evidence type="ECO:0000256" key="1">
    <source>
        <dbReference type="SAM" id="Coils"/>
    </source>
</evidence>
<evidence type="ECO:0000256" key="2">
    <source>
        <dbReference type="SAM" id="MobiDB-lite"/>
    </source>
</evidence>
<dbReference type="PANTHER" id="PTHR14149:SF14">
    <property type="entry name" value="CALPONIN-HOMOLOGY (CH) DOMAIN-CONTAINING PROTEIN"/>
    <property type="match status" value="1"/>
</dbReference>
<dbReference type="InterPro" id="IPR000048">
    <property type="entry name" value="IQ_motif_EF-hand-BS"/>
</dbReference>
<dbReference type="Pfam" id="PF03836">
    <property type="entry name" value="RasGAP_C"/>
    <property type="match status" value="1"/>
</dbReference>
<keyword evidence="1" id="KW-0175">Coiled coil</keyword>
<dbReference type="RefSeq" id="XP_009497853.1">
    <property type="nucleotide sequence ID" value="XM_009499578.1"/>
</dbReference>
<sequence>MEDPVPIRADANTMDEERTRRIAHEYLVRIGEAKAWIEVCIQEELPPVIEMEDALRNGVFLAKLARFFSPEDVRKIFDEKQKLPLGLRHSDNFNAYRVASLKVGLPVIYFFELTDLYDKKNMPKVIYMIHALSHFLFAKGLAPRIGDLMGTLTFTDEELAQASKNLGDLQLPAFGDIGNSLNRELGIDDSARREIREKQADFESRISDLIEWCNTSSSNFRDNMPTDDIVADDLSGLVSGFDAFKTTELPPRRDAKQRVLTAYQDIAKRMADNDMGEYEVDEKVSPAALESAWEVLVAAMDDFDAALTYNQKRLRHDAEAEGLQDWMAAKTAAHQPPAPTALQTMNSVRVQSLLDDFQTYSTAEKPTKQALLGQLKAENAAFGAEHGYVPPEPATDASLDAGWARLDEADQTYGAALAVAKDYALRREAYVDDFSALNQHANDYIAEASRREFPNSSQELATMVTEVQTRRAEADKHLGGLVDALATDATGLANDHGYTPPASMGVEDARKIAASVHSAFDDRERALKCKTYEAHFDEVAGQVRAAKSADDSRDFPADLAAVNQLLADLAKDRDTQLADFERQADALRTEYQLLHDEYQYTPPIGKALSDLEQLLAIFRQAKDNREHALNEQRKLLEDQARAAHFAKNEPQIEILQANIRGFLGRRDHLERMALLREHEPFWERIQAMIRGNAVRAHHAERMRHYREHEKEIIKIQAHFRRKIAQQQYKALMAKENTSFETIQRFVHLLDDSEKDFDEEIELERHKQQVVLQIRENQTKERELGELDVKIALLIRNRVSLDEFVESTKKFLRQQQKKSEQQQETGGSLKLLDRESRDKLMSYQHLFYLLQTKPHYLAKLMSALKSREQNQKFLEQVVLTLYSYAHNAREEYLLLSLFRDALTEEITHVSSAQELLRDNPVFINLIVRYTRGAKEQQFLHGLLKPLVSEILDNQELDLDVDPLTIYRTLIKDEESRTGQVSTLQYDISRSQALDSDEVMKIFVRRVKDLRSMTDKFITAIMESLPHMPYGIRYIARELHRLMSEKLGPGEEHEILKVVGHLIYYRYINPAIVSPDFFGVVESGRVRQEERKNLGEISKMLMQISVGKLFEDELFYLSSLNEFVRQSTDRFFNFFREVGNVVTVEEYFQVDRYDDLLTIQKPIVYMSTVQIYTTHSLLLEFREDLAPEASDHLNVILDELGQPPATVDNQSRDQDVTLNLTNRFPDLESEDAQRMRQMFVETKRMCLSVMRVQRGKTLMAIIESPVTAEQQALYEAQLQSEENIRLNRESRAGHKKDEDAAAAAAAAAAEPLQPQNLEQLKQRVQSNLEQLEAAGMVSRANGYQELLNDIAKEIRNKNRRRIQRRSELVKVRQTLENLDEKTSYLDEQKSKYQEYVDSTISGMVDKAKPPKKKGLGLFRDSKKDQNDSTISYSYTAERLFQKGVLYELENVPKNARSKAYLTISNTPKSGVYQIEGKLFGMTDTHEISIEDLLQKQFDNIQAMQIGSAKINVNLMIYLINKKFLKS</sequence>
<dbReference type="GO" id="GO:0005938">
    <property type="term" value="C:cell cortex"/>
    <property type="evidence" value="ECO:0007669"/>
    <property type="project" value="TreeGrafter"/>
</dbReference>
<dbReference type="Pfam" id="PF00612">
    <property type="entry name" value="IQ"/>
    <property type="match status" value="1"/>
</dbReference>
<organism evidence="5">
    <name type="scientific">Fonticula alba</name>
    <name type="common">Slime mold</name>
    <dbReference type="NCBI Taxonomy" id="691883"/>
    <lineage>
        <taxon>Eukaryota</taxon>
        <taxon>Rotosphaerida</taxon>
        <taxon>Fonticulaceae</taxon>
        <taxon>Fonticula</taxon>
    </lineage>
</organism>
<reference evidence="5" key="1">
    <citation type="submission" date="2013-04" db="EMBL/GenBank/DDBJ databases">
        <title>The Genome Sequence of Fonticula alba ATCC 38817.</title>
        <authorList>
            <consortium name="The Broad Institute Genomics Platform"/>
            <person name="Russ C."/>
            <person name="Cuomo C."/>
            <person name="Burger G."/>
            <person name="Gray M.W."/>
            <person name="Holland P.W.H."/>
            <person name="King N."/>
            <person name="Lang F.B.F."/>
            <person name="Roger A.J."/>
            <person name="Ruiz-Trillo I."/>
            <person name="Brown M."/>
            <person name="Walker B."/>
            <person name="Young S."/>
            <person name="Zeng Q."/>
            <person name="Gargeya S."/>
            <person name="Fitzgerald M."/>
            <person name="Haas B."/>
            <person name="Abouelleil A."/>
            <person name="Allen A.W."/>
            <person name="Alvarado L."/>
            <person name="Arachchi H.M."/>
            <person name="Berlin A.M."/>
            <person name="Chapman S.B."/>
            <person name="Gainer-Dewar J."/>
            <person name="Goldberg J."/>
            <person name="Griggs A."/>
            <person name="Gujja S."/>
            <person name="Hansen M."/>
            <person name="Howarth C."/>
            <person name="Imamovic A."/>
            <person name="Ireland A."/>
            <person name="Larimer J."/>
            <person name="McCowan C."/>
            <person name="Murphy C."/>
            <person name="Pearson M."/>
            <person name="Poon T.W."/>
            <person name="Priest M."/>
            <person name="Roberts A."/>
            <person name="Saif S."/>
            <person name="Shea T."/>
            <person name="Sisk P."/>
            <person name="Sykes S."/>
            <person name="Wortman J."/>
            <person name="Nusbaum C."/>
            <person name="Birren B."/>
        </authorList>
    </citation>
    <scope>NUCLEOTIDE SEQUENCE [LARGE SCALE GENOMIC DNA]</scope>
    <source>
        <strain evidence="5">ATCC 38817</strain>
    </source>
</reference>
<dbReference type="SMART" id="SM00033">
    <property type="entry name" value="CH"/>
    <property type="match status" value="1"/>
</dbReference>
<dbReference type="EMBL" id="KB932214">
    <property type="protein sequence ID" value="KCV67669.1"/>
    <property type="molecule type" value="Genomic_DNA"/>
</dbReference>
<dbReference type="InterPro" id="IPR000593">
    <property type="entry name" value="RasGAP_C"/>
</dbReference>
<dbReference type="SUPFAM" id="SSF143885">
    <property type="entry name" value="RGC domain-like"/>
    <property type="match status" value="1"/>
</dbReference>
<dbReference type="SUPFAM" id="SSF46966">
    <property type="entry name" value="Spectrin repeat"/>
    <property type="match status" value="1"/>
</dbReference>
<feature type="coiled-coil region" evidence="1">
    <location>
        <begin position="1312"/>
        <end position="1358"/>
    </location>
</feature>
<dbReference type="PANTHER" id="PTHR14149">
    <property type="entry name" value="RAS GTPASE-ACTIVATING PROTEIN WITH IQ MOTIF"/>
    <property type="match status" value="1"/>
</dbReference>
<dbReference type="InterPro" id="IPR036872">
    <property type="entry name" value="CH_dom_sf"/>
</dbReference>
<dbReference type="Pfam" id="PF00307">
    <property type="entry name" value="CH"/>
    <property type="match status" value="1"/>
</dbReference>
<dbReference type="OMA" id="KGVLVHW"/>
<dbReference type="PROSITE" id="PS50021">
    <property type="entry name" value="CH"/>
    <property type="match status" value="1"/>
</dbReference>
<feature type="compositionally biased region" description="Basic and acidic residues" evidence="2">
    <location>
        <begin position="1288"/>
        <end position="1297"/>
    </location>
</feature>
<proteinExistence type="predicted"/>
<name>A0A058Z073_FONAL</name>
<dbReference type="InterPro" id="IPR008936">
    <property type="entry name" value="Rho_GTPase_activation_prot"/>
</dbReference>
<dbReference type="eggNOG" id="KOG2128">
    <property type="taxonomic scope" value="Eukaryota"/>
</dbReference>
<evidence type="ECO:0000259" key="3">
    <source>
        <dbReference type="PROSITE" id="PS50018"/>
    </source>
</evidence>
<dbReference type="Pfam" id="PF00616">
    <property type="entry name" value="RasGAP"/>
    <property type="match status" value="1"/>
</dbReference>
<gene>
    <name evidence="5" type="ORF">H696_05779</name>
</gene>
<evidence type="ECO:0000313" key="5">
    <source>
        <dbReference type="EMBL" id="KCV67669.1"/>
    </source>
</evidence>
<feature type="region of interest" description="Disordered" evidence="2">
    <location>
        <begin position="1288"/>
        <end position="1312"/>
    </location>
</feature>
<dbReference type="GO" id="GO:1903479">
    <property type="term" value="P:mitotic actomyosin contractile ring assembly actin filament organization"/>
    <property type="evidence" value="ECO:0007669"/>
    <property type="project" value="TreeGrafter"/>
</dbReference>
<dbReference type="SUPFAM" id="SSF47576">
    <property type="entry name" value="Calponin-homology domain, CH-domain"/>
    <property type="match status" value="1"/>
</dbReference>
<dbReference type="SMART" id="SM00323">
    <property type="entry name" value="RasGAP"/>
    <property type="match status" value="1"/>
</dbReference>